<dbReference type="SUPFAM" id="SSF52540">
    <property type="entry name" value="P-loop containing nucleoside triphosphate hydrolases"/>
    <property type="match status" value="1"/>
</dbReference>
<evidence type="ECO:0000256" key="2">
    <source>
        <dbReference type="ARBA" id="ARBA00022741"/>
    </source>
</evidence>
<reference evidence="5" key="2">
    <citation type="submission" date="2025-09" db="UniProtKB">
        <authorList>
            <consortium name="Ensembl"/>
        </authorList>
    </citation>
    <scope>IDENTIFICATION</scope>
</reference>
<dbReference type="InterPro" id="IPR006703">
    <property type="entry name" value="G_AIG1"/>
</dbReference>
<evidence type="ECO:0000259" key="4">
    <source>
        <dbReference type="PROSITE" id="PS51720"/>
    </source>
</evidence>
<protein>
    <recommendedName>
        <fullName evidence="4">AIG1-type G domain-containing protein</fullName>
    </recommendedName>
</protein>
<dbReference type="GO" id="GO:0005525">
    <property type="term" value="F:GTP binding"/>
    <property type="evidence" value="ECO:0007669"/>
    <property type="project" value="UniProtKB-KW"/>
</dbReference>
<accession>A0A3Q2XBN8</accession>
<dbReference type="STRING" id="8153.ENSHBUP00000032760"/>
<keyword evidence="6" id="KW-1185">Reference proteome</keyword>
<proteinExistence type="inferred from homology"/>
<comment type="similarity">
    <text evidence="1">Belongs to the TRAFAC class TrmE-Era-EngA-EngB-Septin-like GTPase superfamily. AIG1/Toc34/Toc159-like paraseptin GTPase family. IAN subfamily.</text>
</comment>
<sequence>TGRHYNKGNRDVGPGEISLNLCLVFIISGQHTYTTVNLVLLGLAGTGKSASGNTILGEKHFVSKPSSNPVTTECQVAETDINSVHVRVIDTPDMFDDDTEPSVRDKHVKRCKELCESELCVYVLVMHVSRFTDGERDILEKLENTFGTKVKEQTVILFTRGDDLEEAEMTLEGFLHSCQPGLKEIIEKCDNRCVVFENRSSSSDQVEKLMNTVSVVLKKTAKIQ</sequence>
<dbReference type="PROSITE" id="PS51720">
    <property type="entry name" value="G_AIG1"/>
    <property type="match status" value="1"/>
</dbReference>
<evidence type="ECO:0000313" key="5">
    <source>
        <dbReference type="Ensembl" id="ENSHBUP00000032760.1"/>
    </source>
</evidence>
<dbReference type="InterPro" id="IPR027417">
    <property type="entry name" value="P-loop_NTPase"/>
</dbReference>
<dbReference type="OMA" id="ENMSHSC"/>
<dbReference type="Ensembl" id="ENSHBUT00000034565.1">
    <property type="protein sequence ID" value="ENSHBUP00000032760.1"/>
    <property type="gene ID" value="ENSHBUG00000019249.1"/>
</dbReference>
<dbReference type="Pfam" id="PF04548">
    <property type="entry name" value="AIG1"/>
    <property type="match status" value="1"/>
</dbReference>
<evidence type="ECO:0000256" key="3">
    <source>
        <dbReference type="ARBA" id="ARBA00023134"/>
    </source>
</evidence>
<organism evidence="5 6">
    <name type="scientific">Haplochromis burtoni</name>
    <name type="common">Burton's mouthbrooder</name>
    <name type="synonym">Chromis burtoni</name>
    <dbReference type="NCBI Taxonomy" id="8153"/>
    <lineage>
        <taxon>Eukaryota</taxon>
        <taxon>Metazoa</taxon>
        <taxon>Chordata</taxon>
        <taxon>Craniata</taxon>
        <taxon>Vertebrata</taxon>
        <taxon>Euteleostomi</taxon>
        <taxon>Actinopterygii</taxon>
        <taxon>Neopterygii</taxon>
        <taxon>Teleostei</taxon>
        <taxon>Neoteleostei</taxon>
        <taxon>Acanthomorphata</taxon>
        <taxon>Ovalentaria</taxon>
        <taxon>Cichlomorphae</taxon>
        <taxon>Cichliformes</taxon>
        <taxon>Cichlidae</taxon>
        <taxon>African cichlids</taxon>
        <taxon>Pseudocrenilabrinae</taxon>
        <taxon>Haplochromini</taxon>
        <taxon>Haplochromis</taxon>
    </lineage>
</organism>
<dbReference type="GeneTree" id="ENSGT00940000159509"/>
<evidence type="ECO:0000256" key="1">
    <source>
        <dbReference type="ARBA" id="ARBA00008535"/>
    </source>
</evidence>
<dbReference type="Proteomes" id="UP000264840">
    <property type="component" value="Unplaced"/>
</dbReference>
<dbReference type="InterPro" id="IPR045058">
    <property type="entry name" value="GIMA/IAN/Toc"/>
</dbReference>
<reference evidence="5" key="1">
    <citation type="submission" date="2025-08" db="UniProtKB">
        <authorList>
            <consortium name="Ensembl"/>
        </authorList>
    </citation>
    <scope>IDENTIFICATION</scope>
</reference>
<keyword evidence="2" id="KW-0547">Nucleotide-binding</keyword>
<dbReference type="AlphaFoldDB" id="A0A3Q2XBN8"/>
<name>A0A3Q2XBN8_HAPBU</name>
<dbReference type="PANTHER" id="PTHR10903">
    <property type="entry name" value="GTPASE, IMAP FAMILY MEMBER-RELATED"/>
    <property type="match status" value="1"/>
</dbReference>
<feature type="domain" description="AIG1-type G" evidence="4">
    <location>
        <begin position="33"/>
        <end position="224"/>
    </location>
</feature>
<dbReference type="PANTHER" id="PTHR10903:SF188">
    <property type="entry name" value="GTPASE IMAP FAMILY MEMBER 2-LIKE-RELATED"/>
    <property type="match status" value="1"/>
</dbReference>
<dbReference type="FunFam" id="3.40.50.300:FF:000366">
    <property type="entry name" value="GTPase, IMAP family member 2"/>
    <property type="match status" value="1"/>
</dbReference>
<keyword evidence="3" id="KW-0342">GTP-binding</keyword>
<evidence type="ECO:0000313" key="6">
    <source>
        <dbReference type="Proteomes" id="UP000264840"/>
    </source>
</evidence>
<dbReference type="Gene3D" id="3.40.50.300">
    <property type="entry name" value="P-loop containing nucleotide triphosphate hydrolases"/>
    <property type="match status" value="1"/>
</dbReference>